<dbReference type="InterPro" id="IPR004130">
    <property type="entry name" value="Gpn"/>
</dbReference>
<comment type="similarity">
    <text evidence="2 8">Belongs to the GPN-loop GTPase family.</text>
</comment>
<keyword evidence="4 8" id="KW-0547">Nucleotide-binding</keyword>
<dbReference type="InterPro" id="IPR030231">
    <property type="entry name" value="Gpn2"/>
</dbReference>
<evidence type="ECO:0000256" key="3">
    <source>
        <dbReference type="ARBA" id="ARBA00014588"/>
    </source>
</evidence>
<comment type="function">
    <text evidence="1 8">Small GTPase required for proper localization of RNA polymerase II and III (RNAPII and RNAPIII). May act at an RNAP assembly step prior to nuclear import.</text>
</comment>
<reference evidence="9 10" key="1">
    <citation type="journal article" date="2016" name="Nat. Commun.">
        <title>Extremotolerant tardigrade genome and improved radiotolerance of human cultured cells by tardigrade-unique protein.</title>
        <authorList>
            <person name="Hashimoto T."/>
            <person name="Horikawa D.D."/>
            <person name="Saito Y."/>
            <person name="Kuwahara H."/>
            <person name="Kozuka-Hata H."/>
            <person name="Shin-I T."/>
            <person name="Minakuchi Y."/>
            <person name="Ohishi K."/>
            <person name="Motoyama A."/>
            <person name="Aizu T."/>
            <person name="Enomoto A."/>
            <person name="Kondo K."/>
            <person name="Tanaka S."/>
            <person name="Hara Y."/>
            <person name="Koshikawa S."/>
            <person name="Sagara H."/>
            <person name="Miura T."/>
            <person name="Yokobori S."/>
            <person name="Miyagawa K."/>
            <person name="Suzuki Y."/>
            <person name="Kubo T."/>
            <person name="Oyama M."/>
            <person name="Kohara Y."/>
            <person name="Fujiyama A."/>
            <person name="Arakawa K."/>
            <person name="Katayama T."/>
            <person name="Toyoda A."/>
            <person name="Kunieda T."/>
        </authorList>
    </citation>
    <scope>NUCLEOTIDE SEQUENCE [LARGE SCALE GENOMIC DNA]</scope>
    <source>
        <strain evidence="9 10">YOKOZUNA-1</strain>
    </source>
</reference>
<evidence type="ECO:0000313" key="10">
    <source>
        <dbReference type="Proteomes" id="UP000186922"/>
    </source>
</evidence>
<evidence type="ECO:0000256" key="8">
    <source>
        <dbReference type="RuleBase" id="RU365059"/>
    </source>
</evidence>
<sequence length="349" mass="39630">MTSPAFVVFVFKINFDQDSCFSFSSFSNLHPHPPQKRNSPTMSKKPRFGQLVIGPPGSGKTTYCHEIALLIQHVFNRKVVIVNLDPANECLPYSPGIDVQELVSVEDVMEVEELGPNGAMVFAIEQLERDKDWLFSKISSFSDEHFFIFDCPGQIELYSHHQSFQHICEALIKEFDFRLATVQLIDSYYCSDPSTFISVVLASLSTMLRLGLPHTNVLSKVDLIQKMGKLDFDLSFYTEVASLEYLVDRLEGNPFGKKLAKLSKAICEVIDDFSLVSFVPISIMERETLYHLVKKIDKTIGYSLSDLEERKVRQTANLTPSEAEFDYSLLCNLQEKYITNSTNEDLDTL</sequence>
<dbReference type="AlphaFoldDB" id="A0A1D1VNP8"/>
<evidence type="ECO:0000256" key="1">
    <source>
        <dbReference type="ARBA" id="ARBA00003181"/>
    </source>
</evidence>
<keyword evidence="10" id="KW-1185">Reference proteome</keyword>
<dbReference type="GO" id="GO:0005737">
    <property type="term" value="C:cytoplasm"/>
    <property type="evidence" value="ECO:0007669"/>
    <property type="project" value="TreeGrafter"/>
</dbReference>
<keyword evidence="5 8" id="KW-0378">Hydrolase</keyword>
<dbReference type="PANTHER" id="PTHR21231">
    <property type="entry name" value="XPA-BINDING PROTEIN 1-RELATED"/>
    <property type="match status" value="1"/>
</dbReference>
<name>A0A1D1VNP8_RAMVA</name>
<evidence type="ECO:0000256" key="7">
    <source>
        <dbReference type="ARBA" id="ARBA00046611"/>
    </source>
</evidence>
<dbReference type="InterPro" id="IPR027417">
    <property type="entry name" value="P-loop_NTPase"/>
</dbReference>
<dbReference type="GO" id="GO:0003924">
    <property type="term" value="F:GTPase activity"/>
    <property type="evidence" value="ECO:0007669"/>
    <property type="project" value="TreeGrafter"/>
</dbReference>
<evidence type="ECO:0000256" key="4">
    <source>
        <dbReference type="ARBA" id="ARBA00022741"/>
    </source>
</evidence>
<organism evidence="9 10">
    <name type="scientific">Ramazzottius varieornatus</name>
    <name type="common">Water bear</name>
    <name type="synonym">Tardigrade</name>
    <dbReference type="NCBI Taxonomy" id="947166"/>
    <lineage>
        <taxon>Eukaryota</taxon>
        <taxon>Metazoa</taxon>
        <taxon>Ecdysozoa</taxon>
        <taxon>Tardigrada</taxon>
        <taxon>Eutardigrada</taxon>
        <taxon>Parachela</taxon>
        <taxon>Hypsibioidea</taxon>
        <taxon>Ramazzottiidae</taxon>
        <taxon>Ramazzottius</taxon>
    </lineage>
</organism>
<evidence type="ECO:0000256" key="5">
    <source>
        <dbReference type="ARBA" id="ARBA00022801"/>
    </source>
</evidence>
<accession>A0A1D1VNP8</accession>
<proteinExistence type="inferred from homology"/>
<dbReference type="Pfam" id="PF03029">
    <property type="entry name" value="ATP_bind_1"/>
    <property type="match status" value="1"/>
</dbReference>
<evidence type="ECO:0000313" key="9">
    <source>
        <dbReference type="EMBL" id="GAV03210.1"/>
    </source>
</evidence>
<keyword evidence="6 8" id="KW-0342">GTP-binding</keyword>
<dbReference type="OrthoDB" id="5839at2759"/>
<dbReference type="CDD" id="cd17871">
    <property type="entry name" value="GPN2"/>
    <property type="match status" value="1"/>
</dbReference>
<comment type="caution">
    <text evidence="9">The sequence shown here is derived from an EMBL/GenBank/DDBJ whole genome shotgun (WGS) entry which is preliminary data.</text>
</comment>
<comment type="subunit">
    <text evidence="7">Heterodimers with GPN1 or GPN3. Binds to RNA polymerase II (RNAPII).</text>
</comment>
<evidence type="ECO:0000256" key="2">
    <source>
        <dbReference type="ARBA" id="ARBA00005290"/>
    </source>
</evidence>
<dbReference type="STRING" id="947166.A0A1D1VNP8"/>
<gene>
    <name evidence="9" type="primary">RvY_13669-1</name>
    <name evidence="9" type="synonym">RvY_13669.1</name>
    <name evidence="9" type="ORF">RvY_13669</name>
</gene>
<dbReference type="FunFam" id="3.40.50.300:FF:000338">
    <property type="entry name" value="GPN-loop GTPase 2"/>
    <property type="match status" value="1"/>
</dbReference>
<evidence type="ECO:0000256" key="6">
    <source>
        <dbReference type="ARBA" id="ARBA00023134"/>
    </source>
</evidence>
<dbReference type="SUPFAM" id="SSF52540">
    <property type="entry name" value="P-loop containing nucleoside triphosphate hydrolases"/>
    <property type="match status" value="1"/>
</dbReference>
<dbReference type="PANTHER" id="PTHR21231:SF3">
    <property type="entry name" value="GPN-LOOP GTPASE 2"/>
    <property type="match status" value="1"/>
</dbReference>
<dbReference type="Proteomes" id="UP000186922">
    <property type="component" value="Unassembled WGS sequence"/>
</dbReference>
<dbReference type="GO" id="GO:0005525">
    <property type="term" value="F:GTP binding"/>
    <property type="evidence" value="ECO:0007669"/>
    <property type="project" value="UniProtKB-KW"/>
</dbReference>
<protein>
    <recommendedName>
        <fullName evidence="3 8">GPN-loop GTPase 2</fullName>
    </recommendedName>
</protein>
<dbReference type="Gene3D" id="3.40.50.300">
    <property type="entry name" value="P-loop containing nucleotide triphosphate hydrolases"/>
    <property type="match status" value="1"/>
</dbReference>
<dbReference type="EMBL" id="BDGG01000009">
    <property type="protein sequence ID" value="GAV03210.1"/>
    <property type="molecule type" value="Genomic_DNA"/>
</dbReference>